<dbReference type="InterPro" id="IPR010982">
    <property type="entry name" value="Lambda_DNA-bd_dom_sf"/>
</dbReference>
<dbReference type="Proteomes" id="UP000243446">
    <property type="component" value="Unassembled WGS sequence"/>
</dbReference>
<dbReference type="Gene3D" id="2.10.109.10">
    <property type="entry name" value="Umud Fragment, subunit A"/>
    <property type="match status" value="1"/>
</dbReference>
<accession>A0A2H9YPK3</accession>
<dbReference type="Gene3D" id="1.10.260.40">
    <property type="entry name" value="lambda repressor-like DNA-binding domains"/>
    <property type="match status" value="1"/>
</dbReference>
<dbReference type="GeneID" id="97177846"/>
<evidence type="ECO:0000313" key="3">
    <source>
        <dbReference type="Proteomes" id="UP000243446"/>
    </source>
</evidence>
<name>A0A2H9YPK3_9GAMM</name>
<organism evidence="2 3">
    <name type="scientific">Acinetobacter pseudolwoffii</name>
    <dbReference type="NCBI Taxonomy" id="2053287"/>
    <lineage>
        <taxon>Bacteria</taxon>
        <taxon>Pseudomonadati</taxon>
        <taxon>Pseudomonadota</taxon>
        <taxon>Gammaproteobacteria</taxon>
        <taxon>Moraxellales</taxon>
        <taxon>Moraxellaceae</taxon>
        <taxon>Acinetobacter</taxon>
    </lineage>
</organism>
<comment type="caution">
    <text evidence="2">The sequence shown here is derived from an EMBL/GenBank/DDBJ whole genome shotgun (WGS) entry which is preliminary data.</text>
</comment>
<evidence type="ECO:0000259" key="1">
    <source>
        <dbReference type="Pfam" id="PF00717"/>
    </source>
</evidence>
<dbReference type="InterPro" id="IPR015927">
    <property type="entry name" value="Peptidase_S24_S26A/B/C"/>
</dbReference>
<dbReference type="SUPFAM" id="SSF47413">
    <property type="entry name" value="lambda repressor-like DNA-binding domains"/>
    <property type="match status" value="1"/>
</dbReference>
<dbReference type="AlphaFoldDB" id="A0A2H9YPK3"/>
<dbReference type="RefSeq" id="WP_100535440.1">
    <property type="nucleotide sequence ID" value="NZ_CBDBYO010000024.1"/>
</dbReference>
<protein>
    <recommendedName>
        <fullName evidence="1">Peptidase S24/S26A/S26B/S26C domain-containing protein</fullName>
    </recommendedName>
</protein>
<gene>
    <name evidence="2" type="ORF">CWI32_12630</name>
</gene>
<feature type="domain" description="Peptidase S24/S26A/S26B/S26C" evidence="1">
    <location>
        <begin position="162"/>
        <end position="219"/>
    </location>
</feature>
<sequence>MNSINELKNISDRIEYAINFYKKKNNQKLTWSSLAKAIGLTPQAPTNWKKDKVSKDTLEQISNFTGVDYYWLLTGKGHPTPKPAQAIGMIGTTTIATGFGGPILGLATAGLSYFLKALKDNSEKKFISKLNISEKIEVSIIPVYTQNQLVNFKETVLDENNEVIPTTLSKISDYSFSYKIEDKSMEPVFQIDDHIIIDPQKLPQTNDYVLALNGKTNVVLGKYVIGSHTSEQQPVFNIEVLNHNFPSYSSIENDLIILGTVVEHQRKLN</sequence>
<dbReference type="EMBL" id="PHRG01000008">
    <property type="protein sequence ID" value="PJO74578.1"/>
    <property type="molecule type" value="Genomic_DNA"/>
</dbReference>
<proteinExistence type="predicted"/>
<reference evidence="2 3" key="1">
    <citation type="submission" date="2017-11" db="EMBL/GenBank/DDBJ databases">
        <title>Revising the taxonomy of the Acinetobacter lwoffii group: the description of Acinetobacter pseudolwoffii sp. nov. and emended description of Acinetobacter lwoffii.</title>
        <authorList>
            <person name="Nemec A."/>
            <person name="Radolfova-Krizova L."/>
        </authorList>
    </citation>
    <scope>NUCLEOTIDE SEQUENCE [LARGE SCALE GENOMIC DNA]</scope>
    <source>
        <strain evidence="2 3">ANC 5044</strain>
    </source>
</reference>
<dbReference type="GO" id="GO:0003677">
    <property type="term" value="F:DNA binding"/>
    <property type="evidence" value="ECO:0007669"/>
    <property type="project" value="InterPro"/>
</dbReference>
<dbReference type="Pfam" id="PF00717">
    <property type="entry name" value="Peptidase_S24"/>
    <property type="match status" value="1"/>
</dbReference>
<dbReference type="InterPro" id="IPR036286">
    <property type="entry name" value="LexA/Signal_pep-like_sf"/>
</dbReference>
<evidence type="ECO:0000313" key="2">
    <source>
        <dbReference type="EMBL" id="PJO74578.1"/>
    </source>
</evidence>
<dbReference type="SUPFAM" id="SSF51306">
    <property type="entry name" value="LexA/Signal peptidase"/>
    <property type="match status" value="1"/>
</dbReference>